<gene>
    <name evidence="2" type="ORF">BCS93_15920</name>
    <name evidence="1" type="ORF">HJ568_14650</name>
</gene>
<dbReference type="EMBL" id="JABCJR010000030">
    <property type="protein sequence ID" value="NMR71191.1"/>
    <property type="molecule type" value="Genomic_DNA"/>
</dbReference>
<proteinExistence type="predicted"/>
<sequence length="90" mass="10421">MKNRLAEQDEPLRALHSELFPEEGDFYYDSNNDVKLRNKGINPMSEAYQLKVNLRRHKLGVEPYMGSVGIEDVTGLISSWEYCERKLASE</sequence>
<reference evidence="2" key="3">
    <citation type="journal article" date="2018" name="Nature">
        <title>A major lineage of non-tailed dsDNA viruses as unrecognized killers of marine bacteria.</title>
        <authorList>
            <person name="Kauffman K.M."/>
            <person name="Hussain F.A."/>
            <person name="Yang J."/>
            <person name="Arevalo P."/>
            <person name="Brown J.M."/>
            <person name="Chang W.K."/>
            <person name="VanInsberghe D."/>
            <person name="Elsherbini J."/>
            <person name="Sharma R.S."/>
            <person name="Cutler M.B."/>
            <person name="Kelly L."/>
            <person name="Polz M.F."/>
        </authorList>
    </citation>
    <scope>NUCLEOTIDE SEQUENCE</scope>
    <source>
        <strain evidence="2">10N.222.49.A5</strain>
    </source>
</reference>
<reference evidence="2" key="2">
    <citation type="submission" date="2016-07" db="EMBL/GenBank/DDBJ databases">
        <authorList>
            <person name="Kauffman K."/>
            <person name="Arevalo P."/>
            <person name="Polz M.F."/>
        </authorList>
    </citation>
    <scope>NUCLEOTIDE SEQUENCE</scope>
    <source>
        <strain evidence="2">10N.222.49.A5</strain>
    </source>
</reference>
<dbReference type="AlphaFoldDB" id="A0AAP8MUJ6"/>
<dbReference type="Proteomes" id="UP000590068">
    <property type="component" value="Unassembled WGS sequence"/>
</dbReference>
<evidence type="ECO:0000313" key="4">
    <source>
        <dbReference type="Proteomes" id="UP000590068"/>
    </source>
</evidence>
<name>A0AAP8MUJ6_9VIBR</name>
<protein>
    <submittedName>
        <fullName evidence="2">Uncharacterized protein</fullName>
    </submittedName>
</protein>
<evidence type="ECO:0000313" key="1">
    <source>
        <dbReference type="EMBL" id="NMR71191.1"/>
    </source>
</evidence>
<reference evidence="3" key="1">
    <citation type="submission" date="2016-07" db="EMBL/GenBank/DDBJ databases">
        <title>Nontailed viruses are major unrecognized killers of bacteria in the ocean.</title>
        <authorList>
            <person name="Kauffman K."/>
            <person name="Hussain F."/>
            <person name="Yang J."/>
            <person name="Arevalo P."/>
            <person name="Brown J."/>
            <person name="Cutler M."/>
            <person name="Kelly L."/>
            <person name="Polz M.F."/>
        </authorList>
    </citation>
    <scope>NUCLEOTIDE SEQUENCE [LARGE SCALE GENOMIC DNA]</scope>
    <source>
        <strain evidence="3">10N.222.49.A5</strain>
    </source>
</reference>
<comment type="caution">
    <text evidence="2">The sequence shown here is derived from an EMBL/GenBank/DDBJ whole genome shotgun (WGS) entry which is preliminary data.</text>
</comment>
<accession>A0AAP8MUJ6</accession>
<reference evidence="1 4" key="4">
    <citation type="submission" date="2020-04" db="EMBL/GenBank/DDBJ databases">
        <title>WGS-Seq of Vibrio isolated by the O'Toole Lab.</title>
        <authorList>
            <person name="Mckone K.P."/>
            <person name="Whitaker R."/>
            <person name="Sevigney J.L."/>
            <person name="Herring J.B."/>
            <person name="O'Toole G."/>
        </authorList>
    </citation>
    <scope>NUCLEOTIDE SEQUENCE [LARGE SCALE GENOMIC DNA]</scope>
    <source>
        <strain evidence="1 4">BS_02</strain>
    </source>
</reference>
<organism evidence="2 3">
    <name type="scientific">Vibrio breoganii</name>
    <dbReference type="NCBI Taxonomy" id="553239"/>
    <lineage>
        <taxon>Bacteria</taxon>
        <taxon>Pseudomonadati</taxon>
        <taxon>Pseudomonadota</taxon>
        <taxon>Gammaproteobacteria</taxon>
        <taxon>Vibrionales</taxon>
        <taxon>Vibrionaceae</taxon>
        <taxon>Vibrio</taxon>
    </lineage>
</organism>
<evidence type="ECO:0000313" key="2">
    <source>
        <dbReference type="EMBL" id="PMP07465.1"/>
    </source>
</evidence>
<keyword evidence="4" id="KW-1185">Reference proteome</keyword>
<dbReference type="EMBL" id="MDBO01000107">
    <property type="protein sequence ID" value="PMP07465.1"/>
    <property type="molecule type" value="Genomic_DNA"/>
</dbReference>
<evidence type="ECO:0000313" key="3">
    <source>
        <dbReference type="Proteomes" id="UP000235611"/>
    </source>
</evidence>
<dbReference type="Proteomes" id="UP000235611">
    <property type="component" value="Unassembled WGS sequence"/>
</dbReference>